<dbReference type="CDD" id="cd03801">
    <property type="entry name" value="GT4_PimA-like"/>
    <property type="match status" value="1"/>
</dbReference>
<evidence type="ECO:0000313" key="3">
    <source>
        <dbReference type="EMBL" id="PJE62874.1"/>
    </source>
</evidence>
<dbReference type="InterPro" id="IPR001296">
    <property type="entry name" value="Glyco_trans_1"/>
</dbReference>
<name>A0A2M8KSH3_9BACT</name>
<feature type="domain" description="Glycosyl transferase family 1" evidence="2">
    <location>
        <begin position="228"/>
        <end position="383"/>
    </location>
</feature>
<dbReference type="GO" id="GO:0009103">
    <property type="term" value="P:lipopolysaccharide biosynthetic process"/>
    <property type="evidence" value="ECO:0007669"/>
    <property type="project" value="TreeGrafter"/>
</dbReference>
<evidence type="ECO:0000256" key="1">
    <source>
        <dbReference type="ARBA" id="ARBA00022679"/>
    </source>
</evidence>
<dbReference type="Pfam" id="PF00534">
    <property type="entry name" value="Glycos_transf_1"/>
    <property type="match status" value="1"/>
</dbReference>
<gene>
    <name evidence="3" type="ORF">COU88_02615</name>
</gene>
<proteinExistence type="predicted"/>
<dbReference type="EMBL" id="PFED01000112">
    <property type="protein sequence ID" value="PJE62874.1"/>
    <property type="molecule type" value="Genomic_DNA"/>
</dbReference>
<evidence type="ECO:0000313" key="4">
    <source>
        <dbReference type="Proteomes" id="UP000229554"/>
    </source>
</evidence>
<reference evidence="4" key="1">
    <citation type="submission" date="2017-09" db="EMBL/GenBank/DDBJ databases">
        <title>Depth-based differentiation of microbial function through sediment-hosted aquifers and enrichment of novel symbionts in the deep terrestrial subsurface.</title>
        <authorList>
            <person name="Probst A.J."/>
            <person name="Ladd B."/>
            <person name="Jarett J.K."/>
            <person name="Geller-Mcgrath D.E."/>
            <person name="Sieber C.M.K."/>
            <person name="Emerson J.B."/>
            <person name="Anantharaman K."/>
            <person name="Thomas B.C."/>
            <person name="Malmstrom R."/>
            <person name="Stieglmeier M."/>
            <person name="Klingl A."/>
            <person name="Woyke T."/>
            <person name="Ryan C.M."/>
            <person name="Banfield J.F."/>
        </authorList>
    </citation>
    <scope>NUCLEOTIDE SEQUENCE [LARGE SCALE GENOMIC DNA]</scope>
</reference>
<dbReference type="Gene3D" id="3.40.50.2000">
    <property type="entry name" value="Glycogen Phosphorylase B"/>
    <property type="match status" value="2"/>
</dbReference>
<dbReference type="PANTHER" id="PTHR46401:SF2">
    <property type="entry name" value="GLYCOSYLTRANSFERASE WBBK-RELATED"/>
    <property type="match status" value="1"/>
</dbReference>
<keyword evidence="1" id="KW-0808">Transferase</keyword>
<evidence type="ECO:0000259" key="2">
    <source>
        <dbReference type="Pfam" id="PF00534"/>
    </source>
</evidence>
<dbReference type="SUPFAM" id="SSF53756">
    <property type="entry name" value="UDP-Glycosyltransferase/glycogen phosphorylase"/>
    <property type="match status" value="1"/>
</dbReference>
<organism evidence="3 4">
    <name type="scientific">Candidatus Roizmanbacteria bacterium CG10_big_fil_rev_8_21_14_0_10_39_6</name>
    <dbReference type="NCBI Taxonomy" id="1974853"/>
    <lineage>
        <taxon>Bacteria</taxon>
        <taxon>Candidatus Roizmaniibacteriota</taxon>
    </lineage>
</organism>
<comment type="caution">
    <text evidence="3">The sequence shown here is derived from an EMBL/GenBank/DDBJ whole genome shotgun (WGS) entry which is preliminary data.</text>
</comment>
<accession>A0A2M8KSH3</accession>
<sequence length="410" mass="47556">MKKIALLHYAYPPNVGGVEILLREHAKILSETDFQVTIITGDGEEKNSKINFVRIPEIQSILKFNLPLYEKIVEKGIVDDDFYSLADTIKNKLESYFDQQDVIIIHNMLTLVHNLPFVYFIKQYFEKNPNKKLIVWAHDQTYIDGENILKKKPEVNLNQQQKDLLLKPINKAIYVIISETFKDLLIKVMDLSKNQTVVVPDGINLQKFLEIDDSIWKVVQSKQLLSCYPIVLSPVNIIFRKNLEYCLDTIFYLKKYFPDIKYIISGQVSNHRKNQGYFEKLLAQINELDLKNNVVFLKDSFERSLENSEVHDLYDLSDLVLFFSKGENFGLPLLEAALTNTPAFVSDLKVFKEIGKSDLYNIDTSNQTPLQVAEVIKTFLKTNRVIKLKRTARQKYSLETIIKNKLIPLL</sequence>
<dbReference type="Proteomes" id="UP000229554">
    <property type="component" value="Unassembled WGS sequence"/>
</dbReference>
<protein>
    <recommendedName>
        <fullName evidence="2">Glycosyl transferase family 1 domain-containing protein</fullName>
    </recommendedName>
</protein>
<dbReference type="PANTHER" id="PTHR46401">
    <property type="entry name" value="GLYCOSYLTRANSFERASE WBBK-RELATED"/>
    <property type="match status" value="1"/>
</dbReference>
<dbReference type="GO" id="GO:0016757">
    <property type="term" value="F:glycosyltransferase activity"/>
    <property type="evidence" value="ECO:0007669"/>
    <property type="project" value="InterPro"/>
</dbReference>
<dbReference type="AlphaFoldDB" id="A0A2M8KSH3"/>